<feature type="compositionally biased region" description="Basic and acidic residues" evidence="1">
    <location>
        <begin position="102"/>
        <end position="118"/>
    </location>
</feature>
<dbReference type="Gramene" id="Psat02G0104400-T1">
    <property type="protein sequence ID" value="KAI5434029.1"/>
    <property type="gene ID" value="KIW84_021044"/>
</dbReference>
<dbReference type="Gramene" id="Psat01G0393800-T1">
    <property type="protein sequence ID" value="KAI5445897.1"/>
    <property type="gene ID" value="KIW84_013938"/>
</dbReference>
<dbReference type="AlphaFoldDB" id="A0A9D4Y8T6"/>
<evidence type="ECO:0000313" key="4">
    <source>
        <dbReference type="Proteomes" id="UP001058974"/>
    </source>
</evidence>
<accession>A0A9D4Y8T6</accession>
<protein>
    <submittedName>
        <fullName evidence="2">Uncharacterized protein</fullName>
    </submittedName>
</protein>
<dbReference type="Proteomes" id="UP001058974">
    <property type="component" value="Chromosome 1"/>
</dbReference>
<keyword evidence="4" id="KW-1185">Reference proteome</keyword>
<proteinExistence type="predicted"/>
<gene>
    <name evidence="3" type="ORF">KIW84_013938</name>
    <name evidence="2" type="ORF">KIW84_021044</name>
</gene>
<evidence type="ECO:0000313" key="3">
    <source>
        <dbReference type="EMBL" id="KAI5445897.1"/>
    </source>
</evidence>
<comment type="caution">
    <text evidence="2">The sequence shown here is derived from an EMBL/GenBank/DDBJ whole genome shotgun (WGS) entry which is preliminary data.</text>
</comment>
<evidence type="ECO:0000256" key="1">
    <source>
        <dbReference type="SAM" id="MobiDB-lite"/>
    </source>
</evidence>
<feature type="region of interest" description="Disordered" evidence="1">
    <location>
        <begin position="168"/>
        <end position="187"/>
    </location>
</feature>
<dbReference type="Proteomes" id="UP001058974">
    <property type="component" value="Chromosome 2"/>
</dbReference>
<reference evidence="2 4" key="1">
    <citation type="journal article" date="2022" name="Nat. Genet.">
        <title>Improved pea reference genome and pan-genome highlight genomic features and evolutionary characteristics.</title>
        <authorList>
            <person name="Yang T."/>
            <person name="Liu R."/>
            <person name="Luo Y."/>
            <person name="Hu S."/>
            <person name="Wang D."/>
            <person name="Wang C."/>
            <person name="Pandey M.K."/>
            <person name="Ge S."/>
            <person name="Xu Q."/>
            <person name="Li N."/>
            <person name="Li G."/>
            <person name="Huang Y."/>
            <person name="Saxena R.K."/>
            <person name="Ji Y."/>
            <person name="Li M."/>
            <person name="Yan X."/>
            <person name="He Y."/>
            <person name="Liu Y."/>
            <person name="Wang X."/>
            <person name="Xiang C."/>
            <person name="Varshney R.K."/>
            <person name="Ding H."/>
            <person name="Gao S."/>
            <person name="Zong X."/>
        </authorList>
    </citation>
    <scope>NUCLEOTIDE SEQUENCE [LARGE SCALE GENOMIC DNA]</scope>
    <source>
        <strain evidence="2 4">cv. Zhongwan 6</strain>
    </source>
</reference>
<feature type="region of interest" description="Disordered" evidence="1">
    <location>
        <begin position="95"/>
        <end position="118"/>
    </location>
</feature>
<organism evidence="2 4">
    <name type="scientific">Pisum sativum</name>
    <name type="common">Garden pea</name>
    <name type="synonym">Lathyrus oleraceus</name>
    <dbReference type="NCBI Taxonomy" id="3888"/>
    <lineage>
        <taxon>Eukaryota</taxon>
        <taxon>Viridiplantae</taxon>
        <taxon>Streptophyta</taxon>
        <taxon>Embryophyta</taxon>
        <taxon>Tracheophyta</taxon>
        <taxon>Spermatophyta</taxon>
        <taxon>Magnoliopsida</taxon>
        <taxon>eudicotyledons</taxon>
        <taxon>Gunneridae</taxon>
        <taxon>Pentapetalae</taxon>
        <taxon>rosids</taxon>
        <taxon>fabids</taxon>
        <taxon>Fabales</taxon>
        <taxon>Fabaceae</taxon>
        <taxon>Papilionoideae</taxon>
        <taxon>50 kb inversion clade</taxon>
        <taxon>NPAAA clade</taxon>
        <taxon>Hologalegina</taxon>
        <taxon>IRL clade</taxon>
        <taxon>Fabeae</taxon>
        <taxon>Lathyrus</taxon>
    </lineage>
</organism>
<name>A0A9D4Y8T6_PEA</name>
<sequence length="212" mass="23447">MQEDHKLEGSKTKLLIRTQAMKQTANKLSNAHQLQPGAHASYGVVANHDNNEIRRVQQFSVGQSKRSCDTRYLETLQSSLRNPSGVVPIYSMDQTEAEENTDSVHDQKAKSSERNQPDKRCASIQIFAAATLEPFESNKSCYVCPESPVLPEINTNCSKLKKNVANDHSQFKSKQTSDSHEPSNATLPGRAVLDAATIAGLNSFRLLHHTTT</sequence>
<dbReference type="EMBL" id="JAMSHJ010000002">
    <property type="protein sequence ID" value="KAI5434029.1"/>
    <property type="molecule type" value="Genomic_DNA"/>
</dbReference>
<evidence type="ECO:0000313" key="2">
    <source>
        <dbReference type="EMBL" id="KAI5434029.1"/>
    </source>
</evidence>
<dbReference type="EMBL" id="JAMSHJ010000001">
    <property type="protein sequence ID" value="KAI5445897.1"/>
    <property type="molecule type" value="Genomic_DNA"/>
</dbReference>